<protein>
    <submittedName>
        <fullName evidence="3">Uncharacterized protein</fullName>
    </submittedName>
</protein>
<feature type="transmembrane region" description="Helical" evidence="1">
    <location>
        <begin position="81"/>
        <end position="99"/>
    </location>
</feature>
<keyword evidence="1" id="KW-1133">Transmembrane helix</keyword>
<dbReference type="WBParaSite" id="jg1113">
    <property type="protein sequence ID" value="jg1113"/>
    <property type="gene ID" value="jg1113"/>
</dbReference>
<sequence>MEQKFLQYKSNAILIEIACVLTVFILSSMMLFVENLATGDVFVANAIAFVMILLIIFLLVLRNFMEKRQKSPPPLNRFTNFCWCCPYFCLHVLCIPSLFL</sequence>
<dbReference type="AlphaFoldDB" id="A0A915CQI1"/>
<keyword evidence="2" id="KW-1185">Reference proteome</keyword>
<dbReference type="Proteomes" id="UP000887574">
    <property type="component" value="Unplaced"/>
</dbReference>
<keyword evidence="1" id="KW-0472">Membrane</keyword>
<feature type="transmembrane region" description="Helical" evidence="1">
    <location>
        <begin position="12"/>
        <end position="33"/>
    </location>
</feature>
<name>A0A915CQI1_9BILA</name>
<proteinExistence type="predicted"/>
<keyword evidence="1" id="KW-0812">Transmembrane</keyword>
<evidence type="ECO:0000313" key="2">
    <source>
        <dbReference type="Proteomes" id="UP000887574"/>
    </source>
</evidence>
<reference evidence="3" key="1">
    <citation type="submission" date="2022-11" db="UniProtKB">
        <authorList>
            <consortium name="WormBaseParasite"/>
        </authorList>
    </citation>
    <scope>IDENTIFICATION</scope>
</reference>
<organism evidence="2 3">
    <name type="scientific">Ditylenchus dipsaci</name>
    <dbReference type="NCBI Taxonomy" id="166011"/>
    <lineage>
        <taxon>Eukaryota</taxon>
        <taxon>Metazoa</taxon>
        <taxon>Ecdysozoa</taxon>
        <taxon>Nematoda</taxon>
        <taxon>Chromadorea</taxon>
        <taxon>Rhabditida</taxon>
        <taxon>Tylenchina</taxon>
        <taxon>Tylenchomorpha</taxon>
        <taxon>Sphaerularioidea</taxon>
        <taxon>Anguinidae</taxon>
        <taxon>Anguininae</taxon>
        <taxon>Ditylenchus</taxon>
    </lineage>
</organism>
<feature type="transmembrane region" description="Helical" evidence="1">
    <location>
        <begin position="39"/>
        <end position="61"/>
    </location>
</feature>
<evidence type="ECO:0000256" key="1">
    <source>
        <dbReference type="SAM" id="Phobius"/>
    </source>
</evidence>
<accession>A0A915CQI1</accession>
<evidence type="ECO:0000313" key="3">
    <source>
        <dbReference type="WBParaSite" id="jg1113"/>
    </source>
</evidence>